<evidence type="ECO:0000313" key="10">
    <source>
        <dbReference type="Proteomes" id="UP001222325"/>
    </source>
</evidence>
<sequence length="310" mass="33924">MATDRMAAYRAQRQAGQSATGTAADGPSHELTTLQTNGAGNGGSLDSMPAFLAEASDVQDAVGAFSASITRVAALHNRSLDALAEDAPAIKLELDGLITETMAQSAALKDRVTRLQGAVSPGARGRQEKEMRQNRVTHVRAKFMEALQTYQQVEQEYRAKSRQRVERQYRIVKPDATQEEISEVVSGGGDQVFMQALTTSPRYAQSRSAYNEVQARAQELKRMEQTLGELAQLFSDMAVLVEQQDETVVAIENTAIDVEKNAGEALKETSRAVEFARSARGKRWICFFIVLIVVAILAIVLAIEFTKNKN</sequence>
<accession>A0AAD6UE46</accession>
<dbReference type="SMART" id="SM00397">
    <property type="entry name" value="t_SNARE"/>
    <property type="match status" value="1"/>
</dbReference>
<dbReference type="GO" id="GO:0006887">
    <property type="term" value="P:exocytosis"/>
    <property type="evidence" value="ECO:0007669"/>
    <property type="project" value="TreeGrafter"/>
</dbReference>
<feature type="domain" description="T-SNARE coiled-coil homology" evidence="8">
    <location>
        <begin position="210"/>
        <end position="272"/>
    </location>
</feature>
<evidence type="ECO:0000256" key="2">
    <source>
        <dbReference type="ARBA" id="ARBA00009063"/>
    </source>
</evidence>
<comment type="similarity">
    <text evidence="2">Belongs to the syntaxin family.</text>
</comment>
<evidence type="ECO:0000256" key="4">
    <source>
        <dbReference type="ARBA" id="ARBA00022989"/>
    </source>
</evidence>
<dbReference type="GO" id="GO:0005886">
    <property type="term" value="C:plasma membrane"/>
    <property type="evidence" value="ECO:0007669"/>
    <property type="project" value="TreeGrafter"/>
</dbReference>
<feature type="region of interest" description="Disordered" evidence="6">
    <location>
        <begin position="1"/>
        <end position="42"/>
    </location>
</feature>
<dbReference type="InterPro" id="IPR045242">
    <property type="entry name" value="Syntaxin"/>
</dbReference>
<dbReference type="SUPFAM" id="SSF47661">
    <property type="entry name" value="t-snare proteins"/>
    <property type="match status" value="1"/>
</dbReference>
<organism evidence="9 10">
    <name type="scientific">Mycena belliarum</name>
    <dbReference type="NCBI Taxonomy" id="1033014"/>
    <lineage>
        <taxon>Eukaryota</taxon>
        <taxon>Fungi</taxon>
        <taxon>Dikarya</taxon>
        <taxon>Basidiomycota</taxon>
        <taxon>Agaricomycotina</taxon>
        <taxon>Agaricomycetes</taxon>
        <taxon>Agaricomycetidae</taxon>
        <taxon>Agaricales</taxon>
        <taxon>Marasmiineae</taxon>
        <taxon>Mycenaceae</taxon>
        <taxon>Mycena</taxon>
    </lineage>
</organism>
<dbReference type="InterPro" id="IPR006011">
    <property type="entry name" value="Syntaxin_N"/>
</dbReference>
<gene>
    <name evidence="9" type="ORF">B0H15DRAFT_819732</name>
</gene>
<comment type="caution">
    <text evidence="9">The sequence shown here is derived from an EMBL/GenBank/DDBJ whole genome shotgun (WGS) entry which is preliminary data.</text>
</comment>
<evidence type="ECO:0000256" key="6">
    <source>
        <dbReference type="SAM" id="MobiDB-lite"/>
    </source>
</evidence>
<dbReference type="GO" id="GO:0006906">
    <property type="term" value="P:vesicle fusion"/>
    <property type="evidence" value="ECO:0007669"/>
    <property type="project" value="TreeGrafter"/>
</dbReference>
<keyword evidence="3 7" id="KW-0812">Transmembrane</keyword>
<feature type="transmembrane region" description="Helical" evidence="7">
    <location>
        <begin position="284"/>
        <end position="303"/>
    </location>
</feature>
<evidence type="ECO:0000256" key="1">
    <source>
        <dbReference type="ARBA" id="ARBA00004211"/>
    </source>
</evidence>
<dbReference type="PANTHER" id="PTHR19957">
    <property type="entry name" value="SYNTAXIN"/>
    <property type="match status" value="1"/>
</dbReference>
<dbReference type="EMBL" id="JARJCN010000007">
    <property type="protein sequence ID" value="KAJ7099281.1"/>
    <property type="molecule type" value="Genomic_DNA"/>
</dbReference>
<name>A0AAD6UE46_9AGAR</name>
<dbReference type="Proteomes" id="UP001222325">
    <property type="component" value="Unassembled WGS sequence"/>
</dbReference>
<dbReference type="GO" id="GO:0031201">
    <property type="term" value="C:SNARE complex"/>
    <property type="evidence" value="ECO:0007669"/>
    <property type="project" value="TreeGrafter"/>
</dbReference>
<dbReference type="Pfam" id="PF05739">
    <property type="entry name" value="SNARE"/>
    <property type="match status" value="1"/>
</dbReference>
<reference evidence="9" key="1">
    <citation type="submission" date="2023-03" db="EMBL/GenBank/DDBJ databases">
        <title>Massive genome expansion in bonnet fungi (Mycena s.s.) driven by repeated elements and novel gene families across ecological guilds.</title>
        <authorList>
            <consortium name="Lawrence Berkeley National Laboratory"/>
            <person name="Harder C.B."/>
            <person name="Miyauchi S."/>
            <person name="Viragh M."/>
            <person name="Kuo A."/>
            <person name="Thoen E."/>
            <person name="Andreopoulos B."/>
            <person name="Lu D."/>
            <person name="Skrede I."/>
            <person name="Drula E."/>
            <person name="Henrissat B."/>
            <person name="Morin E."/>
            <person name="Kohler A."/>
            <person name="Barry K."/>
            <person name="LaButti K."/>
            <person name="Morin E."/>
            <person name="Salamov A."/>
            <person name="Lipzen A."/>
            <person name="Mereny Z."/>
            <person name="Hegedus B."/>
            <person name="Baldrian P."/>
            <person name="Stursova M."/>
            <person name="Weitz H."/>
            <person name="Taylor A."/>
            <person name="Grigoriev I.V."/>
            <person name="Nagy L.G."/>
            <person name="Martin F."/>
            <person name="Kauserud H."/>
        </authorList>
    </citation>
    <scope>NUCLEOTIDE SEQUENCE</scope>
    <source>
        <strain evidence="9">CBHHK173m</strain>
    </source>
</reference>
<protein>
    <submittedName>
        <fullName evidence="9">t-SNARE</fullName>
    </submittedName>
</protein>
<dbReference type="GO" id="GO:0005484">
    <property type="term" value="F:SNAP receptor activity"/>
    <property type="evidence" value="ECO:0007669"/>
    <property type="project" value="TreeGrafter"/>
</dbReference>
<evidence type="ECO:0000259" key="8">
    <source>
        <dbReference type="PROSITE" id="PS50192"/>
    </source>
</evidence>
<proteinExistence type="inferred from homology"/>
<keyword evidence="5 7" id="KW-0472">Membrane</keyword>
<dbReference type="Pfam" id="PF00804">
    <property type="entry name" value="Syntaxin"/>
    <property type="match status" value="1"/>
</dbReference>
<evidence type="ECO:0000256" key="5">
    <source>
        <dbReference type="ARBA" id="ARBA00023136"/>
    </source>
</evidence>
<dbReference type="GO" id="GO:0048278">
    <property type="term" value="P:vesicle docking"/>
    <property type="evidence" value="ECO:0007669"/>
    <property type="project" value="TreeGrafter"/>
</dbReference>
<evidence type="ECO:0000313" key="9">
    <source>
        <dbReference type="EMBL" id="KAJ7099281.1"/>
    </source>
</evidence>
<keyword evidence="4 7" id="KW-1133">Transmembrane helix</keyword>
<dbReference type="GO" id="GO:0012505">
    <property type="term" value="C:endomembrane system"/>
    <property type="evidence" value="ECO:0007669"/>
    <property type="project" value="TreeGrafter"/>
</dbReference>
<dbReference type="GO" id="GO:0006886">
    <property type="term" value="P:intracellular protein transport"/>
    <property type="evidence" value="ECO:0007669"/>
    <property type="project" value="TreeGrafter"/>
</dbReference>
<dbReference type="InterPro" id="IPR010989">
    <property type="entry name" value="SNARE"/>
</dbReference>
<dbReference type="PROSITE" id="PS50192">
    <property type="entry name" value="T_SNARE"/>
    <property type="match status" value="1"/>
</dbReference>
<dbReference type="SMART" id="SM00503">
    <property type="entry name" value="SynN"/>
    <property type="match status" value="1"/>
</dbReference>
<evidence type="ECO:0000256" key="3">
    <source>
        <dbReference type="ARBA" id="ARBA00022692"/>
    </source>
</evidence>
<keyword evidence="10" id="KW-1185">Reference proteome</keyword>
<dbReference type="CDD" id="cd15849">
    <property type="entry name" value="SNARE_Sso1"/>
    <property type="match status" value="1"/>
</dbReference>
<dbReference type="Gene3D" id="1.20.58.70">
    <property type="match status" value="1"/>
</dbReference>
<comment type="subcellular location">
    <subcellularLocation>
        <location evidence="1">Membrane</location>
        <topology evidence="1">Single-pass type IV membrane protein</topology>
    </subcellularLocation>
</comment>
<dbReference type="InterPro" id="IPR000727">
    <property type="entry name" value="T_SNARE_dom"/>
</dbReference>
<dbReference type="AlphaFoldDB" id="A0AAD6UE46"/>
<dbReference type="PANTHER" id="PTHR19957:SF307">
    <property type="entry name" value="PROTEIN SSO1-RELATED"/>
    <property type="match status" value="1"/>
</dbReference>
<evidence type="ECO:0000256" key="7">
    <source>
        <dbReference type="SAM" id="Phobius"/>
    </source>
</evidence>
<dbReference type="GO" id="GO:0000149">
    <property type="term" value="F:SNARE binding"/>
    <property type="evidence" value="ECO:0007669"/>
    <property type="project" value="TreeGrafter"/>
</dbReference>